<dbReference type="EMBL" id="JACHMO010000001">
    <property type="protein sequence ID" value="MBB5800851.1"/>
    <property type="molecule type" value="Genomic_DNA"/>
</dbReference>
<evidence type="ECO:0000313" key="1">
    <source>
        <dbReference type="EMBL" id="MBB5800851.1"/>
    </source>
</evidence>
<keyword evidence="2" id="KW-1185">Reference proteome</keyword>
<sequence>MGPEAAQQDRYCMEAVGRLAVEFGGVVSRRVVTTTVLEARRDLEGRIVPEALAEMLHRLAHHRLDRMRANT</sequence>
<dbReference type="AlphaFoldDB" id="A0A7W9HF75"/>
<evidence type="ECO:0008006" key="3">
    <source>
        <dbReference type="Google" id="ProtNLM"/>
    </source>
</evidence>
<name>A0A7W9HF75_9PSEU</name>
<evidence type="ECO:0000313" key="2">
    <source>
        <dbReference type="Proteomes" id="UP000552097"/>
    </source>
</evidence>
<comment type="caution">
    <text evidence="1">The sequence shown here is derived from an EMBL/GenBank/DDBJ whole genome shotgun (WGS) entry which is preliminary data.</text>
</comment>
<gene>
    <name evidence="1" type="ORF">F4560_000619</name>
</gene>
<accession>A0A7W9HF75</accession>
<dbReference type="Proteomes" id="UP000552097">
    <property type="component" value="Unassembled WGS sequence"/>
</dbReference>
<proteinExistence type="predicted"/>
<dbReference type="RefSeq" id="WP_184915897.1">
    <property type="nucleotide sequence ID" value="NZ_JACHMO010000001.1"/>
</dbReference>
<dbReference type="Gene3D" id="1.10.8.1060">
    <property type="entry name" value="Corynebacterium glutamicum thioredoxin-dependent arsenate reductase, N-terminal domain"/>
    <property type="match status" value="1"/>
</dbReference>
<organism evidence="1 2">
    <name type="scientific">Saccharothrix ecbatanensis</name>
    <dbReference type="NCBI Taxonomy" id="1105145"/>
    <lineage>
        <taxon>Bacteria</taxon>
        <taxon>Bacillati</taxon>
        <taxon>Actinomycetota</taxon>
        <taxon>Actinomycetes</taxon>
        <taxon>Pseudonocardiales</taxon>
        <taxon>Pseudonocardiaceae</taxon>
        <taxon>Saccharothrix</taxon>
    </lineage>
</organism>
<reference evidence="1 2" key="1">
    <citation type="submission" date="2020-08" db="EMBL/GenBank/DDBJ databases">
        <title>Sequencing the genomes of 1000 actinobacteria strains.</title>
        <authorList>
            <person name="Klenk H.-P."/>
        </authorList>
    </citation>
    <scope>NUCLEOTIDE SEQUENCE [LARGE SCALE GENOMIC DNA]</scope>
    <source>
        <strain evidence="1 2">DSM 45486</strain>
    </source>
</reference>
<protein>
    <recommendedName>
        <fullName evidence="3">ATPase</fullName>
    </recommendedName>
</protein>